<organism evidence="3 4">
    <name type="scientific">Mycena maculata</name>
    <dbReference type="NCBI Taxonomy" id="230809"/>
    <lineage>
        <taxon>Eukaryota</taxon>
        <taxon>Fungi</taxon>
        <taxon>Dikarya</taxon>
        <taxon>Basidiomycota</taxon>
        <taxon>Agaricomycotina</taxon>
        <taxon>Agaricomycetes</taxon>
        <taxon>Agaricomycetidae</taxon>
        <taxon>Agaricales</taxon>
        <taxon>Marasmiineae</taxon>
        <taxon>Mycenaceae</taxon>
        <taxon>Mycena</taxon>
    </lineage>
</organism>
<reference evidence="3" key="1">
    <citation type="submission" date="2023-03" db="EMBL/GenBank/DDBJ databases">
        <title>Massive genome expansion in bonnet fungi (Mycena s.s.) driven by repeated elements and novel gene families across ecological guilds.</title>
        <authorList>
            <consortium name="Lawrence Berkeley National Laboratory"/>
            <person name="Harder C.B."/>
            <person name="Miyauchi S."/>
            <person name="Viragh M."/>
            <person name="Kuo A."/>
            <person name="Thoen E."/>
            <person name="Andreopoulos B."/>
            <person name="Lu D."/>
            <person name="Skrede I."/>
            <person name="Drula E."/>
            <person name="Henrissat B."/>
            <person name="Morin E."/>
            <person name="Kohler A."/>
            <person name="Barry K."/>
            <person name="LaButti K."/>
            <person name="Morin E."/>
            <person name="Salamov A."/>
            <person name="Lipzen A."/>
            <person name="Mereny Z."/>
            <person name="Hegedus B."/>
            <person name="Baldrian P."/>
            <person name="Stursova M."/>
            <person name="Weitz H."/>
            <person name="Taylor A."/>
            <person name="Grigoriev I.V."/>
            <person name="Nagy L.G."/>
            <person name="Martin F."/>
            <person name="Kauserud H."/>
        </authorList>
    </citation>
    <scope>NUCLEOTIDE SEQUENCE</scope>
    <source>
        <strain evidence="3">CBHHK188m</strain>
    </source>
</reference>
<keyword evidence="1" id="KW-0175">Coiled coil</keyword>
<name>A0AAD7N0R0_9AGAR</name>
<keyword evidence="4" id="KW-1185">Reference proteome</keyword>
<feature type="coiled-coil region" evidence="1">
    <location>
        <begin position="177"/>
        <end position="218"/>
    </location>
</feature>
<feature type="region of interest" description="Disordered" evidence="2">
    <location>
        <begin position="1"/>
        <end position="53"/>
    </location>
</feature>
<comment type="caution">
    <text evidence="3">The sequence shown here is derived from an EMBL/GenBank/DDBJ whole genome shotgun (WGS) entry which is preliminary data.</text>
</comment>
<protein>
    <submittedName>
        <fullName evidence="3">Uncharacterized protein</fullName>
    </submittedName>
</protein>
<evidence type="ECO:0000256" key="2">
    <source>
        <dbReference type="SAM" id="MobiDB-lite"/>
    </source>
</evidence>
<accession>A0AAD7N0R0</accession>
<feature type="compositionally biased region" description="Low complexity" evidence="2">
    <location>
        <begin position="27"/>
        <end position="39"/>
    </location>
</feature>
<dbReference type="Proteomes" id="UP001215280">
    <property type="component" value="Unassembled WGS sequence"/>
</dbReference>
<dbReference type="AlphaFoldDB" id="A0AAD7N0R0"/>
<dbReference type="EMBL" id="JARJLG010000123">
    <property type="protein sequence ID" value="KAJ7741461.1"/>
    <property type="molecule type" value="Genomic_DNA"/>
</dbReference>
<proteinExistence type="predicted"/>
<sequence length="262" mass="28977">MGPSLAAPQPESQRPDRMNRPVVIDLSQPQPQQTPSFQQHSEHRGRPVAQSHSQVVWLENASRPYPNAEQEVPLLSPRVQPAGPLLSPLTVAFDTYAHGLTHALSERDARIAGLELGSEQAAFPRDMHTAYTRQTKKLEGMREQLGSNKACIETQREQLGADKMRLELLDAQFSAERMQLCADKTELEARRARLEVNKAQLETINAQLSRDRKQLDTDRKEGAVRACGVAFVGECYLYSSLVGHVVAAHEGECAALLKLGPA</sequence>
<evidence type="ECO:0000313" key="4">
    <source>
        <dbReference type="Proteomes" id="UP001215280"/>
    </source>
</evidence>
<evidence type="ECO:0000313" key="3">
    <source>
        <dbReference type="EMBL" id="KAJ7741461.1"/>
    </source>
</evidence>
<gene>
    <name evidence="3" type="ORF">DFH07DRAFT_1064020</name>
</gene>
<evidence type="ECO:0000256" key="1">
    <source>
        <dbReference type="SAM" id="Coils"/>
    </source>
</evidence>